<keyword evidence="1" id="KW-1133">Transmembrane helix</keyword>
<dbReference type="RefSeq" id="WP_168006220.1">
    <property type="nucleotide sequence ID" value="NZ_JAATHJ010000009.1"/>
</dbReference>
<organism evidence="2 3">
    <name type="scientific">Alkalicoccus luteus</name>
    <dbReference type="NCBI Taxonomy" id="1237094"/>
    <lineage>
        <taxon>Bacteria</taxon>
        <taxon>Bacillati</taxon>
        <taxon>Bacillota</taxon>
        <taxon>Bacilli</taxon>
        <taxon>Bacillales</taxon>
        <taxon>Bacillaceae</taxon>
        <taxon>Alkalicoccus</taxon>
    </lineage>
</organism>
<keyword evidence="3" id="KW-1185">Reference proteome</keyword>
<accession>A0A969PU37</accession>
<keyword evidence="1" id="KW-0472">Membrane</keyword>
<feature type="transmembrane region" description="Helical" evidence="1">
    <location>
        <begin position="12"/>
        <end position="32"/>
    </location>
</feature>
<evidence type="ECO:0000256" key="1">
    <source>
        <dbReference type="SAM" id="Phobius"/>
    </source>
</evidence>
<comment type="caution">
    <text evidence="2">The sequence shown here is derived from an EMBL/GenBank/DDBJ whole genome shotgun (WGS) entry which is preliminary data.</text>
</comment>
<sequence length="65" mass="7107">MKNSTKYKSWCALMAASVPIAVLAGLDSWVHVLFRGGEVDWQLAVFPVFFSIGAFSCLKATLITL</sequence>
<keyword evidence="1" id="KW-0812">Transmembrane</keyword>
<dbReference type="Proteomes" id="UP000752012">
    <property type="component" value="Unassembled WGS sequence"/>
</dbReference>
<name>A0A969PU37_9BACI</name>
<gene>
    <name evidence="2" type="ORF">HCN83_08185</name>
</gene>
<evidence type="ECO:0000313" key="2">
    <source>
        <dbReference type="EMBL" id="NJP37564.1"/>
    </source>
</evidence>
<proteinExistence type="predicted"/>
<dbReference type="EMBL" id="JAATHJ010000009">
    <property type="protein sequence ID" value="NJP37564.1"/>
    <property type="molecule type" value="Genomic_DNA"/>
</dbReference>
<dbReference type="AlphaFoldDB" id="A0A969PU37"/>
<protein>
    <submittedName>
        <fullName evidence="2">Uncharacterized protein</fullName>
    </submittedName>
</protein>
<evidence type="ECO:0000313" key="3">
    <source>
        <dbReference type="Proteomes" id="UP000752012"/>
    </source>
</evidence>
<reference evidence="2 3" key="1">
    <citation type="submission" date="2020-03" db="EMBL/GenBank/DDBJ databases">
        <title>Assessment of the enzymatic potential of alkaline-tolerant lipase obtained from Bacillus luteus H11 (technogenic soil) for the bioremediation of saline soils contaminated with petroleum substances.</title>
        <authorList>
            <person name="Kalwasinska A."/>
        </authorList>
    </citation>
    <scope>NUCLEOTIDE SEQUENCE [LARGE SCALE GENOMIC DNA]</scope>
    <source>
        <strain evidence="2 3">H11</strain>
    </source>
</reference>
<feature type="transmembrane region" description="Helical" evidence="1">
    <location>
        <begin position="44"/>
        <end position="62"/>
    </location>
</feature>